<feature type="region of interest" description="Disordered" evidence="1">
    <location>
        <begin position="320"/>
        <end position="339"/>
    </location>
</feature>
<dbReference type="EMBL" id="NHYD01002702">
    <property type="protein sequence ID" value="PPQ85505.1"/>
    <property type="molecule type" value="Genomic_DNA"/>
</dbReference>
<dbReference type="Proteomes" id="UP000283269">
    <property type="component" value="Unassembled WGS sequence"/>
</dbReference>
<keyword evidence="3" id="KW-1185">Reference proteome</keyword>
<dbReference type="OrthoDB" id="10529454at2759"/>
<reference evidence="2 3" key="1">
    <citation type="journal article" date="2018" name="Evol. Lett.">
        <title>Horizontal gene cluster transfer increased hallucinogenic mushroom diversity.</title>
        <authorList>
            <person name="Reynolds H.T."/>
            <person name="Vijayakumar V."/>
            <person name="Gluck-Thaler E."/>
            <person name="Korotkin H.B."/>
            <person name="Matheny P.B."/>
            <person name="Slot J.C."/>
        </authorList>
    </citation>
    <scope>NUCLEOTIDE SEQUENCE [LARGE SCALE GENOMIC DNA]</scope>
    <source>
        <strain evidence="2 3">2631</strain>
    </source>
</reference>
<dbReference type="AlphaFoldDB" id="A0A409X425"/>
<organism evidence="2 3">
    <name type="scientific">Psilocybe cyanescens</name>
    <dbReference type="NCBI Taxonomy" id="93625"/>
    <lineage>
        <taxon>Eukaryota</taxon>
        <taxon>Fungi</taxon>
        <taxon>Dikarya</taxon>
        <taxon>Basidiomycota</taxon>
        <taxon>Agaricomycotina</taxon>
        <taxon>Agaricomycetes</taxon>
        <taxon>Agaricomycetidae</taxon>
        <taxon>Agaricales</taxon>
        <taxon>Agaricineae</taxon>
        <taxon>Strophariaceae</taxon>
        <taxon>Psilocybe</taxon>
    </lineage>
</organism>
<feature type="compositionally biased region" description="Polar residues" evidence="1">
    <location>
        <begin position="11"/>
        <end position="27"/>
    </location>
</feature>
<feature type="compositionally biased region" description="Polar residues" evidence="1">
    <location>
        <begin position="328"/>
        <end position="339"/>
    </location>
</feature>
<comment type="caution">
    <text evidence="2">The sequence shown here is derived from an EMBL/GenBank/DDBJ whole genome shotgun (WGS) entry which is preliminary data.</text>
</comment>
<evidence type="ECO:0000256" key="1">
    <source>
        <dbReference type="SAM" id="MobiDB-lite"/>
    </source>
</evidence>
<feature type="region of interest" description="Disordered" evidence="1">
    <location>
        <begin position="1"/>
        <end position="62"/>
    </location>
</feature>
<feature type="compositionally biased region" description="Low complexity" evidence="1">
    <location>
        <begin position="240"/>
        <end position="251"/>
    </location>
</feature>
<feature type="compositionally biased region" description="Low complexity" evidence="1">
    <location>
        <begin position="47"/>
        <end position="62"/>
    </location>
</feature>
<name>A0A409X425_PSICY</name>
<feature type="compositionally biased region" description="Basic and acidic residues" evidence="1">
    <location>
        <begin position="96"/>
        <end position="111"/>
    </location>
</feature>
<proteinExistence type="predicted"/>
<accession>A0A409X425</accession>
<dbReference type="InParanoid" id="A0A409X425"/>
<feature type="compositionally biased region" description="Polar residues" evidence="1">
    <location>
        <begin position="220"/>
        <end position="239"/>
    </location>
</feature>
<evidence type="ECO:0000313" key="3">
    <source>
        <dbReference type="Proteomes" id="UP000283269"/>
    </source>
</evidence>
<evidence type="ECO:0000313" key="2">
    <source>
        <dbReference type="EMBL" id="PPQ85505.1"/>
    </source>
</evidence>
<protein>
    <submittedName>
        <fullName evidence="2">Uncharacterized protein</fullName>
    </submittedName>
</protein>
<gene>
    <name evidence="2" type="ORF">CVT25_006586</name>
</gene>
<sequence>MSSRSHAHSPTVRSPLNNQHISPNSSDHGVRLPVTSNNWLNVDPYLSPQSVRPPSMQSSRSSSAGSAAQFYAYQTSLYVPSPPSTNVRPYASSPYHDVRRPPSPHRESGIRYKSERGQEGVVHHFRPPPTVIVTPEHRRAPTGVQLTDVNLEAHTRKTQSSYKSLQYSPSVATSLSVYSQESAPRSYHSPPFINDFIDDISDIDNSPRAYVQLGRDSYSTENTADMSTSATNDSTSNYQSSLASRTTARTTPQQSTWHMSIPNIPTIPQNTKEPKAVRYAMNDEVYSLGPEFITYIPAGPNAASTTNVSYTGIRNQVVKRGNDKHKNSPSTSVSIQPVNSSSASVKSLPMAYGKNDHLLLKKKRHGNIKKSFRDGETQSLYSAKSATTMSAGKRILSFFRFRRFLPGGKRKNFKNNLSSLDLDGYEVNRYFSKA</sequence>
<feature type="region of interest" description="Disordered" evidence="1">
    <location>
        <begin position="220"/>
        <end position="269"/>
    </location>
</feature>
<feature type="region of interest" description="Disordered" evidence="1">
    <location>
        <begin position="91"/>
        <end position="111"/>
    </location>
</feature>